<dbReference type="AlphaFoldDB" id="I3VIQ8"/>
<proteinExistence type="predicted"/>
<evidence type="ECO:0000313" key="2">
    <source>
        <dbReference type="EMBL" id="AFK79264.1"/>
    </source>
</evidence>
<dbReference type="GO" id="GO:0003824">
    <property type="term" value="F:catalytic activity"/>
    <property type="evidence" value="ECO:0007669"/>
    <property type="project" value="InterPro"/>
</dbReference>
<protein>
    <submittedName>
        <fullName evidence="2">Putative carboxyvinyl-carboxyphosphonate phosphorylmutase</fullName>
    </submittedName>
</protein>
<dbReference type="InterPro" id="IPR015813">
    <property type="entry name" value="Pyrv/PenolPyrv_kinase-like_dom"/>
</dbReference>
<dbReference type="EMBL" id="JQ970528">
    <property type="protein sequence ID" value="AFK79264.1"/>
    <property type="molecule type" value="Genomic_DNA"/>
</dbReference>
<dbReference type="Pfam" id="PF13714">
    <property type="entry name" value="PEP_mutase"/>
    <property type="match status" value="1"/>
</dbReference>
<name>I3VIQ8_9BACT</name>
<dbReference type="PANTHER" id="PTHR42905">
    <property type="entry name" value="PHOSPHOENOLPYRUVATE CARBOXYLASE"/>
    <property type="match status" value="1"/>
</dbReference>
<organism evidence="2">
    <name type="scientific">uncultured bacterium F41-01</name>
    <dbReference type="NCBI Taxonomy" id="1191437"/>
    <lineage>
        <taxon>Bacteria</taxon>
        <taxon>environmental samples</taxon>
    </lineage>
</organism>
<reference evidence="2" key="1">
    <citation type="submission" date="2012-04" db="EMBL/GenBank/DDBJ databases">
        <title>Characterization of mineral phosphate solubilization trait from soil metagenome.</title>
        <authorList>
            <person name="Chhabra S."/>
            <person name="Brazil D."/>
            <person name="Morrissey J."/>
            <person name="Burke J."/>
            <person name="O'Gara F."/>
            <person name="Dowling D."/>
        </authorList>
    </citation>
    <scope>NUCLEOTIDE SEQUENCE</scope>
</reference>
<dbReference type="InterPro" id="IPR040442">
    <property type="entry name" value="Pyrv_kinase-like_dom_sf"/>
</dbReference>
<feature type="region of interest" description="Disordered" evidence="1">
    <location>
        <begin position="91"/>
        <end position="118"/>
    </location>
</feature>
<dbReference type="PANTHER" id="PTHR42905:SF16">
    <property type="entry name" value="CARBOXYPHOSPHONOENOLPYRUVATE PHOSPHONOMUTASE-LIKE PROTEIN (AFU_ORTHOLOGUE AFUA_5G07230)"/>
    <property type="match status" value="1"/>
</dbReference>
<dbReference type="SUPFAM" id="SSF51621">
    <property type="entry name" value="Phosphoenolpyruvate/pyruvate domain"/>
    <property type="match status" value="1"/>
</dbReference>
<dbReference type="Gene3D" id="3.20.20.60">
    <property type="entry name" value="Phosphoenolpyruvate-binding domains"/>
    <property type="match status" value="1"/>
</dbReference>
<feature type="compositionally biased region" description="Basic and acidic residues" evidence="1">
    <location>
        <begin position="101"/>
        <end position="118"/>
    </location>
</feature>
<evidence type="ECO:0000256" key="1">
    <source>
        <dbReference type="SAM" id="MobiDB-lite"/>
    </source>
</evidence>
<accession>I3VIQ8</accession>
<sequence length="118" mass="12954">MNNPNQKVKAELFRDLHNAPPILVLPNAWDAASAKLFELAGFKAIGTTSAGIAHSLGYVEPQRISREEMLQSVRRIVKSVQLPVSADMEAGYAFTPEEETKEQAPADKKGAENHELLL</sequence>